<dbReference type="GO" id="GO:0006629">
    <property type="term" value="P:lipid metabolic process"/>
    <property type="evidence" value="ECO:0007669"/>
    <property type="project" value="InterPro"/>
</dbReference>
<accession>A0A858R8Z3</accession>
<dbReference type="Pfam" id="PF01764">
    <property type="entry name" value="Lipase_3"/>
    <property type="match status" value="1"/>
</dbReference>
<evidence type="ECO:0000313" key="2">
    <source>
        <dbReference type="EMBL" id="QJE73841.1"/>
    </source>
</evidence>
<sequence length="473" mass="49606">MSSLPSLPASVFQGTDYGLVWLGLANAAYIQQGTPDTGVIARTIQFAFNPTDGNTYIPNPPTPAGMTGAGSPLQGYWNVDWGPGITADNSNLLYLVSFRQGTRPAAGGAQGAPYFFAVAIRGTDISTGRLALLQQVLQDFDAVTKVPLSVVLADPLVPNPAKKLLPPLKLAGISIGTSAGFTRMSALQSSYVDPSTNTATTGPIAAALLANLNFYKGVPLVVTGHSLGGCQTQIMATYLAWQLSDTDTAKAQAIYPNAIAPSTAGDAGFASYYDSLFPYGHFWFNQLDLVPCGFANLATIFTLWQKSKWPPGSVDPATNQPNGGTAGPRAPDVLTLLSATLGPEILLQNYTRPKNGLVPMSNGLPPSQTILEMLQDMAEPAPLTATQPTADQAALAAAMADGFAGTELSALTADLEGKKTLAQKATDGLSMLMWQHFMPCYYQLISSQTGVLPYASINDKDVPQQSNPTPAAG</sequence>
<evidence type="ECO:0000313" key="3">
    <source>
        <dbReference type="Proteomes" id="UP000501891"/>
    </source>
</evidence>
<dbReference type="AlphaFoldDB" id="A0A858R8Z3"/>
<feature type="domain" description="Fungal lipase-type" evidence="1">
    <location>
        <begin position="200"/>
        <end position="291"/>
    </location>
</feature>
<proteinExistence type="predicted"/>
<dbReference type="InterPro" id="IPR002921">
    <property type="entry name" value="Fungal_lipase-type"/>
</dbReference>
<name>A0A858R8Z3_9PROT</name>
<dbReference type="SUPFAM" id="SSF53474">
    <property type="entry name" value="alpha/beta-Hydrolases"/>
    <property type="match status" value="1"/>
</dbReference>
<dbReference type="Gene3D" id="3.40.50.1820">
    <property type="entry name" value="alpha/beta hydrolase"/>
    <property type="match status" value="1"/>
</dbReference>
<keyword evidence="3" id="KW-1185">Reference proteome</keyword>
<protein>
    <submittedName>
        <fullName evidence="2">Lipase family protein</fullName>
    </submittedName>
</protein>
<dbReference type="KEGG" id="acru:HHL28_12710"/>
<gene>
    <name evidence="2" type="ORF">HHL28_12710</name>
</gene>
<reference evidence="2" key="1">
    <citation type="submission" date="2020-04" db="EMBL/GenBank/DDBJ databases">
        <title>A desert anoxygenic phototrophic bacterium fixes CO2 using RubisCO under aerobic conditions.</title>
        <authorList>
            <person name="Tang K."/>
        </authorList>
    </citation>
    <scope>NUCLEOTIDE SEQUENCE [LARGE SCALE GENOMIC DNA]</scope>
    <source>
        <strain evidence="2">MIMtkB3</strain>
    </source>
</reference>
<evidence type="ECO:0000259" key="1">
    <source>
        <dbReference type="Pfam" id="PF01764"/>
    </source>
</evidence>
<dbReference type="InterPro" id="IPR029058">
    <property type="entry name" value="AB_hydrolase_fold"/>
</dbReference>
<dbReference type="Proteomes" id="UP000501891">
    <property type="component" value="Chromosome"/>
</dbReference>
<dbReference type="EMBL" id="CP051775">
    <property type="protein sequence ID" value="QJE73841.1"/>
    <property type="molecule type" value="Genomic_DNA"/>
</dbReference>
<organism evidence="2 3">
    <name type="scientific">Aerophototrophica crusticola</name>
    <dbReference type="NCBI Taxonomy" id="1709002"/>
    <lineage>
        <taxon>Bacteria</taxon>
        <taxon>Pseudomonadati</taxon>
        <taxon>Pseudomonadota</taxon>
        <taxon>Alphaproteobacteria</taxon>
        <taxon>Rhodospirillales</taxon>
        <taxon>Rhodospirillaceae</taxon>
        <taxon>Aerophototrophica</taxon>
    </lineage>
</organism>